<evidence type="ECO:0000313" key="2">
    <source>
        <dbReference type="Proteomes" id="UP001652580"/>
    </source>
</evidence>
<sequence>MAPATAQARARVRPARQDTDPGGAGAQEPGKGQGRRKTVGRRSWPLSVHRDPAAALSAAAKSSGAPPLPEESRRAGLMQNTEEALLSYFRFFLYLKGRSGCGTSYATPCVGKWERKLIFKVQRRLSSPLLGVGWWVEKAAVGTRPSAVLGQTEEPTALKPFKPQPILSTCLELDARDTEVDDMLLGTFRPAVYSVHSLPTKRQKFLSQLGIHNLPCQVSSGILSYILEQVLESFASQVSYKLR</sequence>
<reference evidence="2" key="1">
    <citation type="submission" date="2025-05" db="UniProtKB">
        <authorList>
            <consortium name="RefSeq"/>
        </authorList>
    </citation>
    <scope>NUCLEOTIDE SEQUENCE [LARGE SCALE GENOMIC DNA]</scope>
</reference>
<organism evidence="2 3">
    <name type="scientific">Balaenoptera acutorostrata</name>
    <name type="common">Common minke whale</name>
    <name type="synonym">Balaena rostrata</name>
    <dbReference type="NCBI Taxonomy" id="9767"/>
    <lineage>
        <taxon>Eukaryota</taxon>
        <taxon>Metazoa</taxon>
        <taxon>Chordata</taxon>
        <taxon>Craniata</taxon>
        <taxon>Vertebrata</taxon>
        <taxon>Euteleostomi</taxon>
        <taxon>Mammalia</taxon>
        <taxon>Eutheria</taxon>
        <taxon>Laurasiatheria</taxon>
        <taxon>Artiodactyla</taxon>
        <taxon>Whippomorpha</taxon>
        <taxon>Cetacea</taxon>
        <taxon>Mysticeti</taxon>
        <taxon>Balaenopteridae</taxon>
        <taxon>Balaenoptera</taxon>
    </lineage>
</organism>
<accession>A0ABM3T2Q9</accession>
<reference evidence="3" key="2">
    <citation type="submission" date="2025-08" db="UniProtKB">
        <authorList>
            <consortium name="RefSeq"/>
        </authorList>
    </citation>
    <scope>IDENTIFICATION</scope>
</reference>
<dbReference type="GeneID" id="130707181"/>
<proteinExistence type="predicted"/>
<gene>
    <name evidence="3" type="primary">LOC130707181</name>
</gene>
<evidence type="ECO:0000256" key="1">
    <source>
        <dbReference type="SAM" id="MobiDB-lite"/>
    </source>
</evidence>
<protein>
    <submittedName>
        <fullName evidence="3">Uncharacterized protein LOC130707181</fullName>
    </submittedName>
</protein>
<evidence type="ECO:0000313" key="3">
    <source>
        <dbReference type="RefSeq" id="XP_057396377.1"/>
    </source>
</evidence>
<dbReference type="RefSeq" id="XP_057396377.1">
    <property type="nucleotide sequence ID" value="XM_057540394.1"/>
</dbReference>
<name>A0ABM3T2Q9_BALAC</name>
<feature type="region of interest" description="Disordered" evidence="1">
    <location>
        <begin position="1"/>
        <end position="50"/>
    </location>
</feature>
<keyword evidence="2" id="KW-1185">Reference proteome</keyword>
<dbReference type="Proteomes" id="UP001652580">
    <property type="component" value="Chromosome 2"/>
</dbReference>